<dbReference type="Pfam" id="PF10936">
    <property type="entry name" value="DUF2617"/>
    <property type="match status" value="1"/>
</dbReference>
<comment type="caution">
    <text evidence="2">The sequence shown here is derived from an EMBL/GenBank/DDBJ whole genome shotgun (WGS) entry which is preliminary data.</text>
</comment>
<feature type="compositionally biased region" description="Low complexity" evidence="1">
    <location>
        <begin position="56"/>
        <end position="96"/>
    </location>
</feature>
<dbReference type="InterPro" id="IPR024486">
    <property type="entry name" value="DUF2617"/>
</dbReference>
<reference evidence="2 3" key="1">
    <citation type="submission" date="2020-08" db="EMBL/GenBank/DDBJ databases">
        <title>Sequencing the genomes of 1000 actinobacteria strains.</title>
        <authorList>
            <person name="Klenk H.-P."/>
        </authorList>
    </citation>
    <scope>NUCLEOTIDE SEQUENCE [LARGE SCALE GENOMIC DNA]</scope>
    <source>
        <strain evidence="2 3">DSM 41654</strain>
    </source>
</reference>
<protein>
    <recommendedName>
        <fullName evidence="4">DUF2617 domain-containing protein</fullName>
    </recommendedName>
</protein>
<dbReference type="EMBL" id="JACHJV010000001">
    <property type="protein sequence ID" value="MBB4924550.1"/>
    <property type="molecule type" value="Genomic_DNA"/>
</dbReference>
<sequence length="249" mass="25552">MLTTLQTSYTDTRAGDLAWCLGGGPLPALAVRDLPLLGPDGLTDGTSRYGTAARDALGSTSTTGTASTASTATNTGTATSSAGPGGRTRTTSAGGSSAGTLQLRLLGASHQVVITAGPGECLETVACMPGRRTPLPARVAEQVAGWEYEFAARIESLPPHVFAARAQEILALVDEHPRGLAGVFPGDPSAFTALVAQGSAERVLWRTWHAYPQEGRLVCTRSSLVVRGQLTASAPRAGGRCAMARPTVP</sequence>
<dbReference type="AlphaFoldDB" id="A0A7W7R361"/>
<evidence type="ECO:0000313" key="3">
    <source>
        <dbReference type="Proteomes" id="UP000540506"/>
    </source>
</evidence>
<feature type="region of interest" description="Disordered" evidence="1">
    <location>
        <begin position="55"/>
        <end position="96"/>
    </location>
</feature>
<organism evidence="2 3">
    <name type="scientific">Kitasatospora kifunensis</name>
    <name type="common">Streptomyces kifunensis</name>
    <dbReference type="NCBI Taxonomy" id="58351"/>
    <lineage>
        <taxon>Bacteria</taxon>
        <taxon>Bacillati</taxon>
        <taxon>Actinomycetota</taxon>
        <taxon>Actinomycetes</taxon>
        <taxon>Kitasatosporales</taxon>
        <taxon>Streptomycetaceae</taxon>
        <taxon>Kitasatospora</taxon>
    </lineage>
</organism>
<evidence type="ECO:0000313" key="2">
    <source>
        <dbReference type="EMBL" id="MBB4924550.1"/>
    </source>
</evidence>
<accession>A0A7W7R361</accession>
<keyword evidence="3" id="KW-1185">Reference proteome</keyword>
<gene>
    <name evidence="2" type="ORF">FHR34_003543</name>
</gene>
<evidence type="ECO:0008006" key="4">
    <source>
        <dbReference type="Google" id="ProtNLM"/>
    </source>
</evidence>
<dbReference type="Proteomes" id="UP000540506">
    <property type="component" value="Unassembled WGS sequence"/>
</dbReference>
<evidence type="ECO:0000256" key="1">
    <source>
        <dbReference type="SAM" id="MobiDB-lite"/>
    </source>
</evidence>
<name>A0A7W7R361_KITKI</name>
<proteinExistence type="predicted"/>